<keyword evidence="6 8" id="KW-0288">FMN</keyword>
<comment type="cofactor">
    <cofactor evidence="1 8">
        <name>FMN</name>
        <dbReference type="ChEBI" id="CHEBI:58210"/>
    </cofactor>
</comment>
<dbReference type="EMBL" id="FNBX01000015">
    <property type="protein sequence ID" value="SDF83275.1"/>
    <property type="molecule type" value="Genomic_DNA"/>
</dbReference>
<proteinExistence type="inferred from homology"/>
<accession>A0A1G7PAD5</accession>
<protein>
    <recommendedName>
        <fullName evidence="3 8">Flavodoxin</fullName>
    </recommendedName>
</protein>
<organism evidence="10 11">
    <name type="scientific">Desulfovibrio legallii</name>
    <dbReference type="NCBI Taxonomy" id="571438"/>
    <lineage>
        <taxon>Bacteria</taxon>
        <taxon>Pseudomonadati</taxon>
        <taxon>Thermodesulfobacteriota</taxon>
        <taxon>Desulfovibrionia</taxon>
        <taxon>Desulfovibrionales</taxon>
        <taxon>Desulfovibrionaceae</taxon>
        <taxon>Desulfovibrio</taxon>
    </lineage>
</organism>
<keyword evidence="5 8" id="KW-0285">Flavoprotein</keyword>
<dbReference type="Proteomes" id="UP000199355">
    <property type="component" value="Unassembled WGS sequence"/>
</dbReference>
<evidence type="ECO:0000256" key="1">
    <source>
        <dbReference type="ARBA" id="ARBA00001917"/>
    </source>
</evidence>
<keyword evidence="11" id="KW-1185">Reference proteome</keyword>
<dbReference type="RefSeq" id="WP_092154523.1">
    <property type="nucleotide sequence ID" value="NZ_FNBX01000015.1"/>
</dbReference>
<gene>
    <name evidence="10" type="ORF">SAMN05192586_11513</name>
</gene>
<evidence type="ECO:0000256" key="5">
    <source>
        <dbReference type="ARBA" id="ARBA00022630"/>
    </source>
</evidence>
<dbReference type="GO" id="GO:0010181">
    <property type="term" value="F:FMN binding"/>
    <property type="evidence" value="ECO:0007669"/>
    <property type="project" value="UniProtKB-UniRule"/>
</dbReference>
<evidence type="ECO:0000256" key="2">
    <source>
        <dbReference type="ARBA" id="ARBA00005267"/>
    </source>
</evidence>
<evidence type="ECO:0000259" key="9">
    <source>
        <dbReference type="PROSITE" id="PS50902"/>
    </source>
</evidence>
<keyword evidence="7 8" id="KW-0249">Electron transport</keyword>
<dbReference type="InterPro" id="IPR050619">
    <property type="entry name" value="Flavodoxin"/>
</dbReference>
<dbReference type="SUPFAM" id="SSF52218">
    <property type="entry name" value="Flavoproteins"/>
    <property type="match status" value="1"/>
</dbReference>
<evidence type="ECO:0000256" key="3">
    <source>
        <dbReference type="ARBA" id="ARBA00017869"/>
    </source>
</evidence>
<dbReference type="Pfam" id="PF00258">
    <property type="entry name" value="Flavodoxin_1"/>
    <property type="match status" value="1"/>
</dbReference>
<dbReference type="InterPro" id="IPR008254">
    <property type="entry name" value="Flavodoxin/NO_synth"/>
</dbReference>
<dbReference type="PROSITE" id="PS50902">
    <property type="entry name" value="FLAVODOXIN_LIKE"/>
    <property type="match status" value="1"/>
</dbReference>
<evidence type="ECO:0000313" key="11">
    <source>
        <dbReference type="Proteomes" id="UP000199355"/>
    </source>
</evidence>
<evidence type="ECO:0000256" key="7">
    <source>
        <dbReference type="ARBA" id="ARBA00022982"/>
    </source>
</evidence>
<comment type="function">
    <text evidence="8">Low-potential electron donor to a number of redox enzymes.</text>
</comment>
<dbReference type="OrthoDB" id="9790745at2"/>
<evidence type="ECO:0000256" key="8">
    <source>
        <dbReference type="RuleBase" id="RU367037"/>
    </source>
</evidence>
<evidence type="ECO:0000313" key="10">
    <source>
        <dbReference type="EMBL" id="SDF83275.1"/>
    </source>
</evidence>
<keyword evidence="4 8" id="KW-0813">Transport</keyword>
<dbReference type="Gene3D" id="3.40.50.360">
    <property type="match status" value="1"/>
</dbReference>
<dbReference type="InterPro" id="IPR010087">
    <property type="entry name" value="Flav_short"/>
</dbReference>
<feature type="domain" description="Flavodoxin-like" evidence="9">
    <location>
        <begin position="4"/>
        <end position="145"/>
    </location>
</feature>
<comment type="similarity">
    <text evidence="2 8">Belongs to the flavodoxin family.</text>
</comment>
<dbReference type="STRING" id="571438.SAMN05192586_11513"/>
<reference evidence="11" key="1">
    <citation type="submission" date="2016-10" db="EMBL/GenBank/DDBJ databases">
        <authorList>
            <person name="Varghese N."/>
            <person name="Submissions S."/>
        </authorList>
    </citation>
    <scope>NUCLEOTIDE SEQUENCE [LARGE SCALE GENOMIC DNA]</scope>
    <source>
        <strain evidence="11">KHC7</strain>
    </source>
</reference>
<dbReference type="PROSITE" id="PS00201">
    <property type="entry name" value="FLAVODOXIN"/>
    <property type="match status" value="1"/>
</dbReference>
<dbReference type="InterPro" id="IPR001226">
    <property type="entry name" value="Flavodoxin_CS"/>
</dbReference>
<evidence type="ECO:0000256" key="6">
    <source>
        <dbReference type="ARBA" id="ARBA00022643"/>
    </source>
</evidence>
<evidence type="ECO:0000256" key="4">
    <source>
        <dbReference type="ARBA" id="ARBA00022448"/>
    </source>
</evidence>
<dbReference type="PANTHER" id="PTHR42809">
    <property type="entry name" value="FLAVODOXIN 2"/>
    <property type="match status" value="1"/>
</dbReference>
<dbReference type="AlphaFoldDB" id="A0A1G7PAD5"/>
<dbReference type="GO" id="GO:0009055">
    <property type="term" value="F:electron transfer activity"/>
    <property type="evidence" value="ECO:0007669"/>
    <property type="project" value="UniProtKB-UniRule"/>
</dbReference>
<dbReference type="NCBIfam" id="TIGR01753">
    <property type="entry name" value="flav_short"/>
    <property type="match status" value="1"/>
</dbReference>
<dbReference type="PANTHER" id="PTHR42809:SF1">
    <property type="entry name" value="FLAVODOXIN 1"/>
    <property type="match status" value="1"/>
</dbReference>
<name>A0A1G7PAD5_9BACT</name>
<sequence length="148" mass="15769">MSKVLILYGSSTGNTESIAQKLAELIGAAGHDVTLLNAAEAAADNLADGYDAVLMGCSAWGTDDLEMQDDFAPLFDEFDRMNLKGRKVAAFASGDREYEHFCGAVNAIEDRAKELGATIIADGLKMEGDAMNDPDAVESFAEDVIKKL</sequence>
<dbReference type="InterPro" id="IPR029039">
    <property type="entry name" value="Flavoprotein-like_sf"/>
</dbReference>